<dbReference type="AlphaFoldDB" id="A0A2T0SLT8"/>
<evidence type="ECO:0000313" key="3">
    <source>
        <dbReference type="Proteomes" id="UP000239494"/>
    </source>
</evidence>
<comment type="caution">
    <text evidence="2">The sequence shown here is derived from an EMBL/GenBank/DDBJ whole genome shotgun (WGS) entry which is preliminary data.</text>
</comment>
<gene>
    <name evidence="2" type="ORF">CLV43_117154</name>
</gene>
<keyword evidence="3" id="KW-1185">Reference proteome</keyword>
<evidence type="ECO:0000259" key="1">
    <source>
        <dbReference type="Pfam" id="PF01636"/>
    </source>
</evidence>
<dbReference type="SUPFAM" id="SSF56112">
    <property type="entry name" value="Protein kinase-like (PK-like)"/>
    <property type="match status" value="1"/>
</dbReference>
<dbReference type="OrthoDB" id="101887at2"/>
<dbReference type="Gene3D" id="3.90.1200.10">
    <property type="match status" value="1"/>
</dbReference>
<feature type="domain" description="Aminoglycoside phosphotransferase" evidence="1">
    <location>
        <begin position="206"/>
        <end position="312"/>
    </location>
</feature>
<dbReference type="Proteomes" id="UP000239494">
    <property type="component" value="Unassembled WGS sequence"/>
</dbReference>
<evidence type="ECO:0000313" key="2">
    <source>
        <dbReference type="EMBL" id="PRY34380.1"/>
    </source>
</evidence>
<name>A0A2T0SLT8_9PSEU</name>
<reference evidence="2 3" key="1">
    <citation type="submission" date="2018-03" db="EMBL/GenBank/DDBJ databases">
        <title>Genomic Encyclopedia of Archaeal and Bacterial Type Strains, Phase II (KMG-II): from individual species to whole genera.</title>
        <authorList>
            <person name="Goeker M."/>
        </authorList>
    </citation>
    <scope>NUCLEOTIDE SEQUENCE [LARGE SCALE GENOMIC DNA]</scope>
    <source>
        <strain evidence="2 3">DSM 44720</strain>
    </source>
</reference>
<protein>
    <submittedName>
        <fullName evidence="2">Phosphotransferase family enzyme</fullName>
    </submittedName>
</protein>
<dbReference type="InterPro" id="IPR011009">
    <property type="entry name" value="Kinase-like_dom_sf"/>
</dbReference>
<organism evidence="2 3">
    <name type="scientific">Umezawaea tangerina</name>
    <dbReference type="NCBI Taxonomy" id="84725"/>
    <lineage>
        <taxon>Bacteria</taxon>
        <taxon>Bacillati</taxon>
        <taxon>Actinomycetota</taxon>
        <taxon>Actinomycetes</taxon>
        <taxon>Pseudonocardiales</taxon>
        <taxon>Pseudonocardiaceae</taxon>
        <taxon>Umezawaea</taxon>
    </lineage>
</organism>
<dbReference type="Pfam" id="PF01636">
    <property type="entry name" value="APH"/>
    <property type="match status" value="1"/>
</dbReference>
<dbReference type="InterPro" id="IPR002575">
    <property type="entry name" value="Aminoglycoside_PTrfase"/>
</dbReference>
<accession>A0A2T0SLT8</accession>
<dbReference type="EMBL" id="PVTF01000017">
    <property type="protein sequence ID" value="PRY34380.1"/>
    <property type="molecule type" value="Genomic_DNA"/>
</dbReference>
<sequence length="367" mass="39781">MREVIALVTVGGEYAGALGPFTVGSRWWSDVELVTEHLERVLGVPTSVLRLVEGVGEGTHGGTATYQVEAHGEPDRSALVTEPVHAFPDTPLRLPWAKPGGPAELLAWAGEHVTRTGEVRQKKTWNLSCVFWIETGAGRVWVKALPPFFAAEPIALRLVSGLDPTLVPEVVATAPLRVLLADAPGAPCWAPTPEQIRSVVPRLVAVQAALAGERHPGLPEVPNWSPEVDGSRERADALLGTGLPATLLHGDFHPGNWQSDGTTHQVIDWADAHWGHPALDAARLWTYLVPEIRPLLAEVWTAAWLEHVPDSDPAAALELAIPLVHVFNAVRYREFQANIEESEQVYHSGDPEYEIRRAQAALSSAPA</sequence>
<keyword evidence="2" id="KW-0808">Transferase</keyword>
<dbReference type="GO" id="GO:0016740">
    <property type="term" value="F:transferase activity"/>
    <property type="evidence" value="ECO:0007669"/>
    <property type="project" value="UniProtKB-KW"/>
</dbReference>
<proteinExistence type="predicted"/>
<dbReference type="RefSeq" id="WP_106195285.1">
    <property type="nucleotide sequence ID" value="NZ_PVTF01000017.1"/>
</dbReference>